<dbReference type="Pfam" id="PF14223">
    <property type="entry name" value="Retrotran_gag_2"/>
    <property type="match status" value="1"/>
</dbReference>
<evidence type="ECO:0000313" key="2">
    <source>
        <dbReference type="EMBL" id="KAK9177386.1"/>
    </source>
</evidence>
<comment type="caution">
    <text evidence="2">The sequence shown here is derived from an EMBL/GenBank/DDBJ whole genome shotgun (WGS) entry which is preliminary data.</text>
</comment>
<dbReference type="AlphaFoldDB" id="A0AAP0LLP0"/>
<dbReference type="EMBL" id="JBCGBO010000025">
    <property type="protein sequence ID" value="KAK9177386.1"/>
    <property type="molecule type" value="Genomic_DNA"/>
</dbReference>
<keyword evidence="1" id="KW-0472">Membrane</keyword>
<feature type="transmembrane region" description="Helical" evidence="1">
    <location>
        <begin position="266"/>
        <end position="292"/>
    </location>
</feature>
<evidence type="ECO:0000313" key="3">
    <source>
        <dbReference type="Proteomes" id="UP001428341"/>
    </source>
</evidence>
<organism evidence="2 3">
    <name type="scientific">Citrus x changshan-huyou</name>
    <dbReference type="NCBI Taxonomy" id="2935761"/>
    <lineage>
        <taxon>Eukaryota</taxon>
        <taxon>Viridiplantae</taxon>
        <taxon>Streptophyta</taxon>
        <taxon>Embryophyta</taxon>
        <taxon>Tracheophyta</taxon>
        <taxon>Spermatophyta</taxon>
        <taxon>Magnoliopsida</taxon>
        <taxon>eudicotyledons</taxon>
        <taxon>Gunneridae</taxon>
        <taxon>Pentapetalae</taxon>
        <taxon>rosids</taxon>
        <taxon>malvids</taxon>
        <taxon>Sapindales</taxon>
        <taxon>Rutaceae</taxon>
        <taxon>Aurantioideae</taxon>
        <taxon>Citrus</taxon>
    </lineage>
</organism>
<name>A0AAP0LLP0_9ROSI</name>
<keyword evidence="3" id="KW-1185">Reference proteome</keyword>
<proteinExistence type="predicted"/>
<dbReference type="Proteomes" id="UP001428341">
    <property type="component" value="Unassembled WGS sequence"/>
</dbReference>
<sequence length="304" mass="33325">MENTVARYTCVRDVWSSLKQRFASQNQQRIVELHTELVTTKCGDLSISDFLDKIHSIVDNLSLSGSPISDEDSVSIIISNISPLYENTVASVEACETPISYSGLEALLLSSERCLTSIKQYPYPSDLTVVMKANSRGGRGFPRNNGGRGGVNNFSGGFNGGNGFTGWSSKIEGYCQLQDKMGHSAIDCYNHMNHAYVGRIPPQRLSALISTSASFGSPNWLTNTGVNAHITPDNGNLVHPRDYNGQDTIAGVDLATKKTFSTDRAVMVFIPFLLKCFSLVIYLLMLVFAVMLEFSIHDLDVLHP</sequence>
<dbReference type="PANTHER" id="PTHR47481:SF34">
    <property type="entry name" value="CCHC-TYPE DOMAIN-CONTAINING PROTEIN"/>
    <property type="match status" value="1"/>
</dbReference>
<reference evidence="2 3" key="1">
    <citation type="submission" date="2024-05" db="EMBL/GenBank/DDBJ databases">
        <title>Haplotype-resolved chromosome-level genome assembly of Huyou (Citrus changshanensis).</title>
        <authorList>
            <person name="Miao C."/>
            <person name="Chen W."/>
            <person name="Wu Y."/>
            <person name="Wang L."/>
            <person name="Zhao S."/>
            <person name="Grierson D."/>
            <person name="Xu C."/>
            <person name="Chen K."/>
        </authorList>
    </citation>
    <scope>NUCLEOTIDE SEQUENCE [LARGE SCALE GENOMIC DNA]</scope>
    <source>
        <strain evidence="2">01-14</strain>
        <tissue evidence="2">Leaf</tissue>
    </source>
</reference>
<keyword evidence="1" id="KW-1133">Transmembrane helix</keyword>
<accession>A0AAP0LLP0</accession>
<gene>
    <name evidence="2" type="ORF">WN944_029408</name>
</gene>
<protein>
    <submittedName>
        <fullName evidence="2">Uncharacterized protein</fullName>
    </submittedName>
</protein>
<evidence type="ECO:0000256" key="1">
    <source>
        <dbReference type="SAM" id="Phobius"/>
    </source>
</evidence>
<keyword evidence="1" id="KW-0812">Transmembrane</keyword>
<dbReference type="PANTHER" id="PTHR47481">
    <property type="match status" value="1"/>
</dbReference>